<comment type="caution">
    <text evidence="1">The sequence shown here is derived from an EMBL/GenBank/DDBJ whole genome shotgun (WGS) entry which is preliminary data.</text>
</comment>
<sequence length="228" mass="26212">MNERLAPDNRFPIQIAPFQNGVAIISRPLSQWKRRQVITPFPLVFPEISTPEDPTAVRLDKITDINDAFYELCAVACLGCALYGVYQCTGLKINENKNWLAKSFKHRRLPCQKNHRHGNLDKRNRPFLRIRPFQTGAVIYQASLLPKPLITYDLKYDLSAQVKINAGYWSLCQGSCPTCPYYANECEGLKMVNGNDNCYYQAHLDSYLHQYNREECAELLSQANCRPF</sequence>
<dbReference type="Proteomes" id="UP000176803">
    <property type="component" value="Unassembled WGS sequence"/>
</dbReference>
<accession>A0A1F7I3N7</accession>
<dbReference type="AlphaFoldDB" id="A0A1F7I3N7"/>
<dbReference type="EMBL" id="MGAC01000025">
    <property type="protein sequence ID" value="OGK37968.1"/>
    <property type="molecule type" value="Genomic_DNA"/>
</dbReference>
<evidence type="ECO:0000313" key="2">
    <source>
        <dbReference type="Proteomes" id="UP000176803"/>
    </source>
</evidence>
<reference evidence="1 2" key="1">
    <citation type="journal article" date="2016" name="Nat. Commun.">
        <title>Thousands of microbial genomes shed light on interconnected biogeochemical processes in an aquifer system.</title>
        <authorList>
            <person name="Anantharaman K."/>
            <person name="Brown C.T."/>
            <person name="Hug L.A."/>
            <person name="Sharon I."/>
            <person name="Castelle C.J."/>
            <person name="Probst A.J."/>
            <person name="Thomas B.C."/>
            <person name="Singh A."/>
            <person name="Wilkins M.J."/>
            <person name="Karaoz U."/>
            <person name="Brodie E.L."/>
            <person name="Williams K.H."/>
            <person name="Hubbard S.S."/>
            <person name="Banfield J.F."/>
        </authorList>
    </citation>
    <scope>NUCLEOTIDE SEQUENCE [LARGE SCALE GENOMIC DNA]</scope>
</reference>
<proteinExistence type="predicted"/>
<name>A0A1F7I3N7_9BACT</name>
<organism evidence="1 2">
    <name type="scientific">Candidatus Roizmanbacteria bacterium RIFCSPHIGHO2_12_FULL_41_11</name>
    <dbReference type="NCBI Taxonomy" id="1802052"/>
    <lineage>
        <taxon>Bacteria</taxon>
        <taxon>Candidatus Roizmaniibacteriota</taxon>
    </lineage>
</organism>
<protein>
    <submittedName>
        <fullName evidence="1">Uncharacterized protein</fullName>
    </submittedName>
</protein>
<gene>
    <name evidence="1" type="ORF">A3F03_00815</name>
</gene>
<evidence type="ECO:0000313" key="1">
    <source>
        <dbReference type="EMBL" id="OGK37968.1"/>
    </source>
</evidence>